<name>A0A8A3S4C6_9EURY</name>
<gene>
    <name evidence="1" type="ORF">RJ40_04025</name>
</gene>
<dbReference type="EMBL" id="CP036172">
    <property type="protein sequence ID" value="QSZ66719.1"/>
    <property type="molecule type" value="Genomic_DNA"/>
</dbReference>
<organism evidence="1 2">
    <name type="scientific">Methanofollis aquaemaris</name>
    <dbReference type="NCBI Taxonomy" id="126734"/>
    <lineage>
        <taxon>Archaea</taxon>
        <taxon>Methanobacteriati</taxon>
        <taxon>Methanobacteriota</taxon>
        <taxon>Stenosarchaea group</taxon>
        <taxon>Methanomicrobia</taxon>
        <taxon>Methanomicrobiales</taxon>
        <taxon>Methanomicrobiaceae</taxon>
        <taxon>Methanofollis</taxon>
    </lineage>
</organism>
<dbReference type="Proteomes" id="UP001042704">
    <property type="component" value="Chromosome"/>
</dbReference>
<evidence type="ECO:0000313" key="2">
    <source>
        <dbReference type="Proteomes" id="UP001042704"/>
    </source>
</evidence>
<dbReference type="AlphaFoldDB" id="A0A8A3S4C6"/>
<proteinExistence type="predicted"/>
<dbReference type="PIRSF" id="PIRSF004961">
    <property type="entry name" value="UCP004961_TatD"/>
    <property type="match status" value="1"/>
</dbReference>
<evidence type="ECO:0000313" key="1">
    <source>
        <dbReference type="EMBL" id="QSZ66719.1"/>
    </source>
</evidence>
<dbReference type="GO" id="GO:0016788">
    <property type="term" value="F:hydrolase activity, acting on ester bonds"/>
    <property type="evidence" value="ECO:0007669"/>
    <property type="project" value="InterPro"/>
</dbReference>
<dbReference type="PANTHER" id="PTHR42206:SF1">
    <property type="entry name" value="METAL-DEPENDENT HYDROLASE"/>
    <property type="match status" value="1"/>
</dbReference>
<dbReference type="RefSeq" id="WP_265582083.1">
    <property type="nucleotide sequence ID" value="NZ_CP036172.1"/>
</dbReference>
<dbReference type="InterPro" id="IPR001130">
    <property type="entry name" value="TatD-like"/>
</dbReference>
<sequence length="275" mass="29335">MKLPETPITDDHIHFDPVHGRGVEAAKDFKRAGGTHVFMVALPAYTVGVCPRKGDDYRTAFDETLRVAGMVREVGVTVFPILGVHPIEVLKYGDRIGLAAAVDLACAGLDVAAEYVEEGKAVALKSGRPHFPVEPDVAAASEQVLVHALELGADLGCAVQLHAESGPCADIVDLARQAGMDPGRVVKHYATPDTPLMPSFLAKQEGLAEMARSGRRFTMETDYMDDNTRPGAVLGPKSVPRVTRKMIESGAITADEAWQIHAGTPSAVYGVEISL</sequence>
<reference evidence="1" key="1">
    <citation type="journal article" date="2001" name="Int. J. Syst. Evol. Microbiol.">
        <title>Methanofollis aquaemaris sp. nov., a methanogen isolated from an aquaculture fish pond.</title>
        <authorList>
            <person name="Lai M.C."/>
            <person name="Chen S.C."/>
        </authorList>
    </citation>
    <scope>NUCLEOTIDE SEQUENCE</scope>
    <source>
        <strain evidence="1">N2F9704</strain>
    </source>
</reference>
<keyword evidence="2" id="KW-1185">Reference proteome</keyword>
<dbReference type="SUPFAM" id="SSF51556">
    <property type="entry name" value="Metallo-dependent hydrolases"/>
    <property type="match status" value="1"/>
</dbReference>
<reference evidence="1" key="2">
    <citation type="submission" date="2019-02" db="EMBL/GenBank/DDBJ databases">
        <authorList>
            <person name="Chen S.-C."/>
            <person name="Chien H.-H."/>
            <person name="Lai M.-C."/>
        </authorList>
    </citation>
    <scope>NUCLEOTIDE SEQUENCE</scope>
    <source>
        <strain evidence="1">N2F9704</strain>
    </source>
</reference>
<accession>A0A8A3S4C6</accession>
<protein>
    <submittedName>
        <fullName evidence="1">Hydrolase TatD</fullName>
    </submittedName>
</protein>
<keyword evidence="1" id="KW-0378">Hydrolase</keyword>
<dbReference type="InterPro" id="IPR011589">
    <property type="entry name" value="UCP004961"/>
</dbReference>
<dbReference type="KEGG" id="maqe:RJ40_04025"/>
<dbReference type="PANTHER" id="PTHR42206">
    <property type="entry name" value="METAL-DEPENDENT HYDROLASE-RELATED"/>
    <property type="match status" value="1"/>
</dbReference>
<dbReference type="Pfam" id="PF01026">
    <property type="entry name" value="TatD_DNase"/>
    <property type="match status" value="1"/>
</dbReference>
<dbReference type="InterPro" id="IPR032466">
    <property type="entry name" value="Metal_Hydrolase"/>
</dbReference>
<dbReference type="GeneID" id="76423501"/>
<dbReference type="Gene3D" id="3.20.20.140">
    <property type="entry name" value="Metal-dependent hydrolases"/>
    <property type="match status" value="1"/>
</dbReference>